<gene>
    <name evidence="2" type="ORF">MU516_15095</name>
</gene>
<comment type="caution">
    <text evidence="2">The sequence shown here is derived from an EMBL/GenBank/DDBJ whole genome shotgun (WGS) entry which is preliminary data.</text>
</comment>
<dbReference type="RefSeq" id="WP_260278112.1">
    <property type="nucleotide sequence ID" value="NZ_JANAVZ010000009.1"/>
</dbReference>
<reference evidence="2 3" key="1">
    <citation type="submission" date="2022-04" db="EMBL/GenBank/DDBJ databases">
        <title>Paracoccus sp. YLB-12 draft genome sequence.</title>
        <authorList>
            <person name="Yu L."/>
        </authorList>
    </citation>
    <scope>NUCLEOTIDE SEQUENCE [LARGE SCALE GENOMIC DNA]</scope>
    <source>
        <strain evidence="2 3">YLB-12</strain>
    </source>
</reference>
<name>A0ABT2KCV1_9RHOB</name>
<protein>
    <submittedName>
        <fullName evidence="2">YcaO-like family protein</fullName>
    </submittedName>
</protein>
<dbReference type="InterPro" id="IPR003776">
    <property type="entry name" value="YcaO-like_dom"/>
</dbReference>
<dbReference type="Proteomes" id="UP001320702">
    <property type="component" value="Unassembled WGS sequence"/>
</dbReference>
<keyword evidence="3" id="KW-1185">Reference proteome</keyword>
<accession>A0ABT2KCV1</accession>
<evidence type="ECO:0000259" key="1">
    <source>
        <dbReference type="PROSITE" id="PS51664"/>
    </source>
</evidence>
<evidence type="ECO:0000313" key="3">
    <source>
        <dbReference type="Proteomes" id="UP001320702"/>
    </source>
</evidence>
<proteinExistence type="predicted"/>
<dbReference type="EMBL" id="JANAVZ010000009">
    <property type="protein sequence ID" value="MCT4334191.1"/>
    <property type="molecule type" value="Genomic_DNA"/>
</dbReference>
<organism evidence="2 3">
    <name type="scientific">Paracoccus maritimus</name>
    <dbReference type="NCBI Taxonomy" id="2933292"/>
    <lineage>
        <taxon>Bacteria</taxon>
        <taxon>Pseudomonadati</taxon>
        <taxon>Pseudomonadota</taxon>
        <taxon>Alphaproteobacteria</taxon>
        <taxon>Rhodobacterales</taxon>
        <taxon>Paracoccaceae</taxon>
        <taxon>Paracoccus</taxon>
    </lineage>
</organism>
<feature type="domain" description="YcaO" evidence="1">
    <location>
        <begin position="1"/>
        <end position="295"/>
    </location>
</feature>
<dbReference type="Pfam" id="PF02624">
    <property type="entry name" value="YcaO"/>
    <property type="match status" value="1"/>
</dbReference>
<sequence length="295" mass="32569">MNDLRQEPNDLLAYWTRYDWRESFFAPGISILQALTAAGRTASGAGSTRESAFRRCLGETAELHALQELDEQIDTSMVGIAAHIDAGKAQGYAMLEAFERFAAHEWWYGRRAAAQVPDTWLQQIGLTSHLLQARHGAALKRRTAWWRIKTDADCPHVMICRSMSPEGQNLILGFGAAACPARAARKALREAFLMEMNLMELLAARNSGVSDPLRVVGEKIATYGRRCPALLPPGADWAPPWHEAAEISIDGARNWFGGEAELRDITPQGGPINVWICRPILAHHDDDAGTGLPYL</sequence>
<dbReference type="PROSITE" id="PS51664">
    <property type="entry name" value="YCAO"/>
    <property type="match status" value="1"/>
</dbReference>
<evidence type="ECO:0000313" key="2">
    <source>
        <dbReference type="EMBL" id="MCT4334191.1"/>
    </source>
</evidence>
<dbReference type="Gene3D" id="3.30.160.660">
    <property type="match status" value="1"/>
</dbReference>